<protein>
    <submittedName>
        <fullName evidence="1">Uncharacterized protein</fullName>
    </submittedName>
</protein>
<proteinExistence type="predicted"/>
<organism evidence="1 2">
    <name type="scientific">Aldrovandia affinis</name>
    <dbReference type="NCBI Taxonomy" id="143900"/>
    <lineage>
        <taxon>Eukaryota</taxon>
        <taxon>Metazoa</taxon>
        <taxon>Chordata</taxon>
        <taxon>Craniata</taxon>
        <taxon>Vertebrata</taxon>
        <taxon>Euteleostomi</taxon>
        <taxon>Actinopterygii</taxon>
        <taxon>Neopterygii</taxon>
        <taxon>Teleostei</taxon>
        <taxon>Notacanthiformes</taxon>
        <taxon>Halosauridae</taxon>
        <taxon>Aldrovandia</taxon>
    </lineage>
</organism>
<comment type="caution">
    <text evidence="1">The sequence shown here is derived from an EMBL/GenBank/DDBJ whole genome shotgun (WGS) entry which is preliminary data.</text>
</comment>
<sequence>MRHDANSSSDTFYSVRNRSPSVYSGKSPDAICAARVGLSGAGPWPPTVFQSRQLWPERAPKTIAYSERCLHRSRALEDVQILEKRCRHLLAPFHGRLDGAGPKRGPWGLVPRERARWPAGGRAERRGVRQHLESVAVSAALTARQPDCC</sequence>
<evidence type="ECO:0000313" key="1">
    <source>
        <dbReference type="EMBL" id="KAJ8388083.1"/>
    </source>
</evidence>
<keyword evidence="2" id="KW-1185">Reference proteome</keyword>
<evidence type="ECO:0000313" key="2">
    <source>
        <dbReference type="Proteomes" id="UP001221898"/>
    </source>
</evidence>
<dbReference type="Proteomes" id="UP001221898">
    <property type="component" value="Unassembled WGS sequence"/>
</dbReference>
<name>A0AAD7RQ36_9TELE</name>
<reference evidence="1" key="1">
    <citation type="journal article" date="2023" name="Science">
        <title>Genome structures resolve the early diversification of teleost fishes.</title>
        <authorList>
            <person name="Parey E."/>
            <person name="Louis A."/>
            <person name="Montfort J."/>
            <person name="Bouchez O."/>
            <person name="Roques C."/>
            <person name="Iampietro C."/>
            <person name="Lluch J."/>
            <person name="Castinel A."/>
            <person name="Donnadieu C."/>
            <person name="Desvignes T."/>
            <person name="Floi Bucao C."/>
            <person name="Jouanno E."/>
            <person name="Wen M."/>
            <person name="Mejri S."/>
            <person name="Dirks R."/>
            <person name="Jansen H."/>
            <person name="Henkel C."/>
            <person name="Chen W.J."/>
            <person name="Zahm M."/>
            <person name="Cabau C."/>
            <person name="Klopp C."/>
            <person name="Thompson A.W."/>
            <person name="Robinson-Rechavi M."/>
            <person name="Braasch I."/>
            <person name="Lecointre G."/>
            <person name="Bobe J."/>
            <person name="Postlethwait J.H."/>
            <person name="Berthelot C."/>
            <person name="Roest Crollius H."/>
            <person name="Guiguen Y."/>
        </authorList>
    </citation>
    <scope>NUCLEOTIDE SEQUENCE</scope>
    <source>
        <strain evidence="1">NC1722</strain>
    </source>
</reference>
<gene>
    <name evidence="1" type="ORF">AAFF_G00147010</name>
</gene>
<dbReference type="EMBL" id="JAINUG010000201">
    <property type="protein sequence ID" value="KAJ8388083.1"/>
    <property type="molecule type" value="Genomic_DNA"/>
</dbReference>
<dbReference type="AlphaFoldDB" id="A0AAD7RQ36"/>
<accession>A0AAD7RQ36</accession>